<name>A0A0R3TWV8_RODNA</name>
<evidence type="ECO:0000256" key="6">
    <source>
        <dbReference type="ARBA" id="ARBA00023065"/>
    </source>
</evidence>
<dbReference type="PANTHER" id="PTHR11629">
    <property type="entry name" value="VACUOLAR PROTON ATPASES"/>
    <property type="match status" value="1"/>
</dbReference>
<dbReference type="Pfam" id="PF01496">
    <property type="entry name" value="V_ATPase_I"/>
    <property type="match status" value="1"/>
</dbReference>
<gene>
    <name evidence="10" type="ORF">HNAJ_LOCUS12331</name>
</gene>
<evidence type="ECO:0000256" key="7">
    <source>
        <dbReference type="ARBA" id="ARBA00023136"/>
    </source>
</evidence>
<evidence type="ECO:0000256" key="9">
    <source>
        <dbReference type="SAM" id="MobiDB-lite"/>
    </source>
</evidence>
<keyword evidence="4 8" id="KW-0812">Transmembrane</keyword>
<keyword evidence="11" id="KW-1185">Reference proteome</keyword>
<evidence type="ECO:0000313" key="12">
    <source>
        <dbReference type="WBParaSite" id="HNAJ_0001234601-mRNA-1"/>
    </source>
</evidence>
<evidence type="ECO:0000256" key="5">
    <source>
        <dbReference type="ARBA" id="ARBA00022989"/>
    </source>
</evidence>
<evidence type="ECO:0000313" key="10">
    <source>
        <dbReference type="EMBL" id="VDO12799.1"/>
    </source>
</evidence>
<evidence type="ECO:0000313" key="11">
    <source>
        <dbReference type="Proteomes" id="UP000278807"/>
    </source>
</evidence>
<dbReference type="GO" id="GO:0033179">
    <property type="term" value="C:proton-transporting V-type ATPase, V0 domain"/>
    <property type="evidence" value="ECO:0007669"/>
    <property type="project" value="InterPro"/>
</dbReference>
<accession>A0A0R3TWV8</accession>
<feature type="compositionally biased region" description="Gly residues" evidence="9">
    <location>
        <begin position="289"/>
        <end position="299"/>
    </location>
</feature>
<protein>
    <recommendedName>
        <fullName evidence="8">V-type proton ATPase subunit a</fullName>
    </recommendedName>
</protein>
<keyword evidence="6 8" id="KW-0406">Ion transport</keyword>
<keyword evidence="8" id="KW-0375">Hydrogen ion transport</keyword>
<dbReference type="GO" id="GO:0051117">
    <property type="term" value="F:ATPase binding"/>
    <property type="evidence" value="ECO:0007669"/>
    <property type="project" value="TreeGrafter"/>
</dbReference>
<keyword evidence="3 8" id="KW-0813">Transport</keyword>
<feature type="compositionally biased region" description="Polar residues" evidence="9">
    <location>
        <begin position="269"/>
        <end position="286"/>
    </location>
</feature>
<feature type="transmembrane region" description="Helical" evidence="8">
    <location>
        <begin position="364"/>
        <end position="387"/>
    </location>
</feature>
<dbReference type="STRING" id="102285.A0A0R3TWV8"/>
<dbReference type="GO" id="GO:0016471">
    <property type="term" value="C:vacuolar proton-transporting V-type ATPase complex"/>
    <property type="evidence" value="ECO:0007669"/>
    <property type="project" value="TreeGrafter"/>
</dbReference>
<evidence type="ECO:0000256" key="8">
    <source>
        <dbReference type="RuleBase" id="RU361189"/>
    </source>
</evidence>
<feature type="transmembrane region" description="Helical" evidence="8">
    <location>
        <begin position="127"/>
        <end position="147"/>
    </location>
</feature>
<dbReference type="Proteomes" id="UP000278807">
    <property type="component" value="Unassembled WGS sequence"/>
</dbReference>
<feature type="transmembrane region" description="Helical" evidence="8">
    <location>
        <begin position="37"/>
        <end position="58"/>
    </location>
</feature>
<feature type="transmembrane region" description="Helical" evidence="8">
    <location>
        <begin position="154"/>
        <end position="180"/>
    </location>
</feature>
<comment type="subcellular location">
    <subcellularLocation>
        <location evidence="1">Membrane</location>
        <topology evidence="1">Multi-pass membrane protein</topology>
    </subcellularLocation>
</comment>
<proteinExistence type="inferred from homology"/>
<reference evidence="12" key="1">
    <citation type="submission" date="2017-02" db="UniProtKB">
        <authorList>
            <consortium name="WormBaseParasite"/>
        </authorList>
    </citation>
    <scope>IDENTIFICATION</scope>
</reference>
<evidence type="ECO:0000256" key="4">
    <source>
        <dbReference type="ARBA" id="ARBA00022692"/>
    </source>
</evidence>
<feature type="transmembrane region" description="Helical" evidence="8">
    <location>
        <begin position="222"/>
        <end position="242"/>
    </location>
</feature>
<dbReference type="WBParaSite" id="HNAJ_0001234601-mRNA-1">
    <property type="protein sequence ID" value="HNAJ_0001234601-mRNA-1"/>
    <property type="gene ID" value="HNAJ_0001234601"/>
</dbReference>
<dbReference type="EMBL" id="UZAE01014221">
    <property type="protein sequence ID" value="VDO12799.1"/>
    <property type="molecule type" value="Genomic_DNA"/>
</dbReference>
<comment type="similarity">
    <text evidence="2 8">Belongs to the V-ATPase 116 kDa subunit family.</text>
</comment>
<dbReference type="GO" id="GO:0007035">
    <property type="term" value="P:vacuolar acidification"/>
    <property type="evidence" value="ECO:0007669"/>
    <property type="project" value="TreeGrafter"/>
</dbReference>
<dbReference type="InterPro" id="IPR002490">
    <property type="entry name" value="V-ATPase_116kDa_su"/>
</dbReference>
<dbReference type="GO" id="GO:0046961">
    <property type="term" value="F:proton-transporting ATPase activity, rotational mechanism"/>
    <property type="evidence" value="ECO:0007669"/>
    <property type="project" value="InterPro"/>
</dbReference>
<feature type="region of interest" description="Disordered" evidence="9">
    <location>
        <begin position="264"/>
        <end position="301"/>
    </location>
</feature>
<evidence type="ECO:0000256" key="2">
    <source>
        <dbReference type="ARBA" id="ARBA00009904"/>
    </source>
</evidence>
<keyword evidence="7 8" id="KW-0472">Membrane</keyword>
<dbReference type="PANTHER" id="PTHR11629:SF63">
    <property type="entry name" value="V-TYPE PROTON ATPASE SUBUNIT A"/>
    <property type="match status" value="1"/>
</dbReference>
<sequence length="431" mass="48434">MIDNTCFTFVFYFTYHLNDVFFFPQAKKIKGDMWDMFFGGRYIILLMGLFSIYTGFIYNDIFSKATNIFGSSWYPLNDPTDGLLNPISHAQNVTGMFAGYPYPFGIDPVWQVSHNLIVYTNSLKMKMSITVGVIHMLFGIILSAFNYKMFKDPLSIYCSLIPEVIFMVSIFGYLVFTIFFKWIVFETPDAPTAPSLLSTLITMMKFGYQGQSESQILYTGQAIVQSILVVLALISVPWMLLAKPIILYRRHKVQSTIGNGSGDYVPFRNESSPSLDRSSGTGKSAQGNNNGGSGHGSGHGDSEEWNFSDIVVHQVIHTIEFCLGCISNTASYLRLWALSLAHAQLSEVLWSMVMSKGLRVDGHLGGVILVFVFGFWAFLTIAVLVIMEGLSAFLHALRLHWVEFQNKFYEGSGYPFEPFTFANIEKVGTEQ</sequence>
<comment type="function">
    <text evidence="8">Essential component of the vacuolar proton pump (V-ATPase), a multimeric enzyme that catalyzes the translocation of protons across the membranes. Required for assembly and activity of the V-ATPase.</text>
</comment>
<organism evidence="12">
    <name type="scientific">Rodentolepis nana</name>
    <name type="common">Dwarf tapeworm</name>
    <name type="synonym">Hymenolepis nana</name>
    <dbReference type="NCBI Taxonomy" id="102285"/>
    <lineage>
        <taxon>Eukaryota</taxon>
        <taxon>Metazoa</taxon>
        <taxon>Spiralia</taxon>
        <taxon>Lophotrochozoa</taxon>
        <taxon>Platyhelminthes</taxon>
        <taxon>Cestoda</taxon>
        <taxon>Eucestoda</taxon>
        <taxon>Cyclophyllidea</taxon>
        <taxon>Hymenolepididae</taxon>
        <taxon>Rodentolepis</taxon>
    </lineage>
</organism>
<keyword evidence="5 8" id="KW-1133">Transmembrane helix</keyword>
<reference evidence="10 11" key="2">
    <citation type="submission" date="2018-11" db="EMBL/GenBank/DDBJ databases">
        <authorList>
            <consortium name="Pathogen Informatics"/>
        </authorList>
    </citation>
    <scope>NUCLEOTIDE SEQUENCE [LARGE SCALE GENOMIC DNA]</scope>
</reference>
<evidence type="ECO:0000256" key="1">
    <source>
        <dbReference type="ARBA" id="ARBA00004141"/>
    </source>
</evidence>
<dbReference type="GO" id="GO:0005886">
    <property type="term" value="C:plasma membrane"/>
    <property type="evidence" value="ECO:0007669"/>
    <property type="project" value="TreeGrafter"/>
</dbReference>
<dbReference type="AlphaFoldDB" id="A0A0R3TWV8"/>
<dbReference type="OrthoDB" id="10264220at2759"/>
<evidence type="ECO:0000256" key="3">
    <source>
        <dbReference type="ARBA" id="ARBA00022448"/>
    </source>
</evidence>